<dbReference type="OrthoDB" id="5625682at2"/>
<dbReference type="RefSeq" id="WP_096894559.1">
    <property type="nucleotide sequence ID" value="NZ_BAOS01000017.1"/>
</dbReference>
<comment type="caution">
    <text evidence="1">The sequence shown here is derived from an EMBL/GenBank/DDBJ whole genome shotgun (WGS) entry which is preliminary data.</text>
</comment>
<evidence type="ECO:0000313" key="2">
    <source>
        <dbReference type="Proteomes" id="UP000218542"/>
    </source>
</evidence>
<proteinExistence type="predicted"/>
<reference evidence="2" key="1">
    <citation type="journal article" date="2017" name="Environ. Microbiol. Rep.">
        <title>Genetic Diversity of Marine Anaerobic Ammonium-Oxidizing Bacteria as Revealed by Genomic and Proteomic Analyses of 'Candidatus Scalindua japonica'.</title>
        <authorList>
            <person name="Oshiki M."/>
            <person name="Mizuto K."/>
            <person name="Kimura Z."/>
            <person name="Kindaichi T."/>
            <person name="Satoh H."/>
            <person name="Okabe S."/>
        </authorList>
    </citation>
    <scope>NUCLEOTIDE SEQUENCE [LARGE SCALE GENOMIC DNA]</scope>
    <source>
        <strain evidence="2">husup-a2</strain>
    </source>
</reference>
<protein>
    <submittedName>
        <fullName evidence="1">Phosphosugar isomerase</fullName>
    </submittedName>
</protein>
<name>A0A286TZ61_9BACT</name>
<organism evidence="1 2">
    <name type="scientific">Candidatus Scalindua japonica</name>
    <dbReference type="NCBI Taxonomy" id="1284222"/>
    <lineage>
        <taxon>Bacteria</taxon>
        <taxon>Pseudomonadati</taxon>
        <taxon>Planctomycetota</taxon>
        <taxon>Candidatus Brocadiia</taxon>
        <taxon>Candidatus Brocadiales</taxon>
        <taxon>Candidatus Scalinduaceae</taxon>
        <taxon>Candidatus Scalindua</taxon>
    </lineage>
</organism>
<sequence>MKILKLEVDDSIFDRFKGFLEILPKSKIKIKEIFDDSHIDFVEEEEQKDIEKKLSDKNCHVVSHSKLVKL</sequence>
<dbReference type="AlphaFoldDB" id="A0A286TZ61"/>
<dbReference type="EMBL" id="BAOS01000017">
    <property type="protein sequence ID" value="GAX61172.1"/>
    <property type="molecule type" value="Genomic_DNA"/>
</dbReference>
<evidence type="ECO:0000313" key="1">
    <source>
        <dbReference type="EMBL" id="GAX61172.1"/>
    </source>
</evidence>
<keyword evidence="1" id="KW-0413">Isomerase</keyword>
<keyword evidence="2" id="KW-1185">Reference proteome</keyword>
<dbReference type="GO" id="GO:0016853">
    <property type="term" value="F:isomerase activity"/>
    <property type="evidence" value="ECO:0007669"/>
    <property type="project" value="UniProtKB-KW"/>
</dbReference>
<accession>A0A286TZ61</accession>
<gene>
    <name evidence="1" type="ORF">SCALIN_C17_0206</name>
</gene>
<dbReference type="Proteomes" id="UP000218542">
    <property type="component" value="Unassembled WGS sequence"/>
</dbReference>